<dbReference type="AlphaFoldDB" id="A0A1Z4ESY7"/>
<dbReference type="Gene3D" id="2.60.40.1650">
    <property type="entry name" value="Porin MspA (Ig-like beta-sandwich domain)"/>
    <property type="match status" value="2"/>
</dbReference>
<sequence length="244" mass="24852">MGTCMRWSSSLSRGIAGTPAAGVLAMAAIVSLGVPIAFADPQVMPFKQQQYVTADGWTVDLTLSNEIIDHIDNIAGASNSWQARVSLKAEVNITGAGANPIQDGQLESGYFVGCRTDSSAGVDLSGQITGDVYAGAGLAEGIGGQAGFPSGGTVFGGVGAAQGVGVHGGIGGGIHVLLKPGGLAQVPLDRIMLRDTSVVSEFNNQNIEADGCGGQVKIQSYATVKVRTSRGNNTQTIYGEPKDL</sequence>
<reference evidence="3" key="1">
    <citation type="journal article" date="2017" name="Genome Announc.">
        <title>Complete Genome Sequence of Mycobacterium stephanolepidis.</title>
        <authorList>
            <person name="Fukano H."/>
            <person name="Yoshida M."/>
            <person name="Katayama Y."/>
            <person name="Omatsu T."/>
            <person name="Mizutani T."/>
            <person name="Kurata O."/>
            <person name="Wada S."/>
            <person name="Hoshino Y."/>
        </authorList>
    </citation>
    <scope>NUCLEOTIDE SEQUENCE [LARGE SCALE GENOMIC DNA]</scope>
    <source>
        <strain evidence="3">NJB0901</strain>
    </source>
</reference>
<dbReference type="KEGG" id="mste:MSTE_00728"/>
<dbReference type="SUPFAM" id="SSF56959">
    <property type="entry name" value="Leukocidin-like"/>
    <property type="match status" value="1"/>
</dbReference>
<accession>A0A1Z4ESY7</accession>
<evidence type="ECO:0000256" key="1">
    <source>
        <dbReference type="ARBA" id="ARBA00022729"/>
    </source>
</evidence>
<dbReference type="Pfam" id="PF09203">
    <property type="entry name" value="MspA"/>
    <property type="match status" value="1"/>
</dbReference>
<organism evidence="2 3">
    <name type="scientific">[Mycobacterium] stephanolepidis</name>
    <dbReference type="NCBI Taxonomy" id="1520670"/>
    <lineage>
        <taxon>Bacteria</taxon>
        <taxon>Bacillati</taxon>
        <taxon>Actinomycetota</taxon>
        <taxon>Actinomycetes</taxon>
        <taxon>Mycobacteriales</taxon>
        <taxon>Mycobacteriaceae</taxon>
        <taxon>Mycobacteroides</taxon>
    </lineage>
</organism>
<proteinExistence type="predicted"/>
<dbReference type="InterPro" id="IPR015286">
    <property type="entry name" value="Porin_fam_mycobact-type"/>
</dbReference>
<dbReference type="EMBL" id="AP018165">
    <property type="protein sequence ID" value="BAX96067.1"/>
    <property type="molecule type" value="Genomic_DNA"/>
</dbReference>
<dbReference type="InterPro" id="IPR036435">
    <property type="entry name" value="Leukocidin/porin_MspA_sf"/>
</dbReference>
<keyword evidence="1" id="KW-0732">Signal</keyword>
<keyword evidence="3" id="KW-1185">Reference proteome</keyword>
<gene>
    <name evidence="2" type="ORF">MSTE_00728</name>
</gene>
<evidence type="ECO:0000313" key="3">
    <source>
        <dbReference type="Proteomes" id="UP000217954"/>
    </source>
</evidence>
<evidence type="ECO:0000313" key="2">
    <source>
        <dbReference type="EMBL" id="BAX96067.1"/>
    </source>
</evidence>
<evidence type="ECO:0008006" key="4">
    <source>
        <dbReference type="Google" id="ProtNLM"/>
    </source>
</evidence>
<name>A0A1Z4ESY7_9MYCO</name>
<protein>
    <recommendedName>
        <fullName evidence="4">MspA protein</fullName>
    </recommendedName>
</protein>
<dbReference type="Proteomes" id="UP000217954">
    <property type="component" value="Chromosome"/>
</dbReference>
<reference evidence="2 3" key="2">
    <citation type="journal article" date="2017" name="Int. J. Syst. Evol. Microbiol.">
        <title>Mycobacterium stephanolepidis sp. nov., a rapidly growing species related to Mycobacterium chelonae, isolated from marine teleost fish, Stephanolepis cirrhifer.</title>
        <authorList>
            <person name="Fukano H."/>
            <person name="Wada S."/>
            <person name="Kurata O."/>
            <person name="Katayama K."/>
            <person name="Fujiwara N."/>
            <person name="Hoshino Y."/>
        </authorList>
    </citation>
    <scope>NUCLEOTIDE SEQUENCE [LARGE SCALE GENOMIC DNA]</scope>
    <source>
        <strain evidence="2 3">NJB0901</strain>
    </source>
</reference>